<dbReference type="Pfam" id="PF22552">
    <property type="entry name" value="TY-Chap3"/>
    <property type="match status" value="1"/>
</dbReference>
<organism evidence="2 3">
    <name type="scientific">Dactylosporangium matsuzakiense</name>
    <dbReference type="NCBI Taxonomy" id="53360"/>
    <lineage>
        <taxon>Bacteria</taxon>
        <taxon>Bacillati</taxon>
        <taxon>Actinomycetota</taxon>
        <taxon>Actinomycetes</taxon>
        <taxon>Micromonosporales</taxon>
        <taxon>Micromonosporaceae</taxon>
        <taxon>Dactylosporangium</taxon>
    </lineage>
</organism>
<dbReference type="InterPro" id="IPR054344">
    <property type="entry name" value="TY-Chap_N"/>
</dbReference>
<comment type="caution">
    <text evidence="2">The sequence shown here is derived from an EMBL/GenBank/DDBJ whole genome shotgun (WGS) entry which is preliminary data.</text>
</comment>
<accession>A0A9W6NSW3</accession>
<proteinExistence type="predicted"/>
<feature type="domain" description="TY-Chap N-terminal" evidence="1">
    <location>
        <begin position="7"/>
        <end position="127"/>
    </location>
</feature>
<reference evidence="2" key="1">
    <citation type="journal article" date="2014" name="Int. J. Syst. Evol. Microbiol.">
        <title>Complete genome sequence of Corynebacterium casei LMG S-19264T (=DSM 44701T), isolated from a smear-ripened cheese.</title>
        <authorList>
            <consortium name="US DOE Joint Genome Institute (JGI-PGF)"/>
            <person name="Walter F."/>
            <person name="Albersmeier A."/>
            <person name="Kalinowski J."/>
            <person name="Ruckert C."/>
        </authorList>
    </citation>
    <scope>NUCLEOTIDE SEQUENCE</scope>
    <source>
        <strain evidence="2">VKM Ac-1321</strain>
    </source>
</reference>
<dbReference type="Proteomes" id="UP001143480">
    <property type="component" value="Unassembled WGS sequence"/>
</dbReference>
<reference evidence="2" key="2">
    <citation type="submission" date="2023-01" db="EMBL/GenBank/DDBJ databases">
        <authorList>
            <person name="Sun Q."/>
            <person name="Evtushenko L."/>
        </authorList>
    </citation>
    <scope>NUCLEOTIDE SEQUENCE</scope>
    <source>
        <strain evidence="2">VKM Ac-1321</strain>
    </source>
</reference>
<evidence type="ECO:0000313" key="3">
    <source>
        <dbReference type="Proteomes" id="UP001143480"/>
    </source>
</evidence>
<protein>
    <recommendedName>
        <fullName evidence="1">TY-Chap N-terminal domain-containing protein</fullName>
    </recommendedName>
</protein>
<name>A0A9W6NSW3_9ACTN</name>
<sequence length="160" mass="17939">MTAPTPTWDEFAAALRTELSRLGDGMTVVIVWKERSWLSAQFAQGRQSLWAEVSGQRLGDEEYTRADTPEDRRILESHGWLPPDPAETFWWHRTVAYPPTSAEYREIVAGVVAALRDVNGVPGPEHLGYRAWEALEGNRYRTLDLPGVEALPLRAPGARA</sequence>
<evidence type="ECO:0000259" key="1">
    <source>
        <dbReference type="Pfam" id="PF22552"/>
    </source>
</evidence>
<keyword evidence="3" id="KW-1185">Reference proteome</keyword>
<dbReference type="RefSeq" id="WP_261962948.1">
    <property type="nucleotide sequence ID" value="NZ_BAAAXA010000003.1"/>
</dbReference>
<gene>
    <name evidence="2" type="ORF">GCM10017581_093110</name>
</gene>
<evidence type="ECO:0000313" key="2">
    <source>
        <dbReference type="EMBL" id="GLL07557.1"/>
    </source>
</evidence>
<dbReference type="AlphaFoldDB" id="A0A9W6NSW3"/>
<dbReference type="EMBL" id="BSFP01000101">
    <property type="protein sequence ID" value="GLL07557.1"/>
    <property type="molecule type" value="Genomic_DNA"/>
</dbReference>